<dbReference type="EMBL" id="BAABFT010000013">
    <property type="protein sequence ID" value="GAA4333417.1"/>
    <property type="molecule type" value="Genomic_DNA"/>
</dbReference>
<gene>
    <name evidence="2" type="ORF">GCM10023149_40170</name>
</gene>
<comment type="caution">
    <text evidence="2">The sequence shown here is derived from an EMBL/GenBank/DDBJ whole genome shotgun (WGS) entry which is preliminary data.</text>
</comment>
<dbReference type="Proteomes" id="UP001500582">
    <property type="component" value="Unassembled WGS sequence"/>
</dbReference>
<evidence type="ECO:0000313" key="3">
    <source>
        <dbReference type="Proteomes" id="UP001500582"/>
    </source>
</evidence>
<evidence type="ECO:0000256" key="1">
    <source>
        <dbReference type="SAM" id="MobiDB-lite"/>
    </source>
</evidence>
<proteinExistence type="predicted"/>
<keyword evidence="3" id="KW-1185">Reference proteome</keyword>
<name>A0ABP8H2A9_9SPHI</name>
<organism evidence="2 3">
    <name type="scientific">Mucilaginibacter gynuensis</name>
    <dbReference type="NCBI Taxonomy" id="1302236"/>
    <lineage>
        <taxon>Bacteria</taxon>
        <taxon>Pseudomonadati</taxon>
        <taxon>Bacteroidota</taxon>
        <taxon>Sphingobacteriia</taxon>
        <taxon>Sphingobacteriales</taxon>
        <taxon>Sphingobacteriaceae</taxon>
        <taxon>Mucilaginibacter</taxon>
    </lineage>
</organism>
<reference evidence="3" key="1">
    <citation type="journal article" date="2019" name="Int. J. Syst. Evol. Microbiol.">
        <title>The Global Catalogue of Microorganisms (GCM) 10K type strain sequencing project: providing services to taxonomists for standard genome sequencing and annotation.</title>
        <authorList>
            <consortium name="The Broad Institute Genomics Platform"/>
            <consortium name="The Broad Institute Genome Sequencing Center for Infectious Disease"/>
            <person name="Wu L."/>
            <person name="Ma J."/>
        </authorList>
    </citation>
    <scope>NUCLEOTIDE SEQUENCE [LARGE SCALE GENOMIC DNA]</scope>
    <source>
        <strain evidence="3">JCM 17705</strain>
    </source>
</reference>
<feature type="region of interest" description="Disordered" evidence="1">
    <location>
        <begin position="1"/>
        <end position="39"/>
    </location>
</feature>
<accession>A0ABP8H2A9</accession>
<sequence length="39" mass="4515">MIKGIKYPENDLGTPFPKDIQVKNSDQRDDEYAEVYVTP</sequence>
<protein>
    <submittedName>
        <fullName evidence="2">Uncharacterized protein</fullName>
    </submittedName>
</protein>
<evidence type="ECO:0000313" key="2">
    <source>
        <dbReference type="EMBL" id="GAA4333417.1"/>
    </source>
</evidence>